<accession>A0A7C5MVT6</accession>
<feature type="chain" id="PRO_5028392936" description="DUF4136 domain-containing protein" evidence="1">
    <location>
        <begin position="20"/>
        <end position="209"/>
    </location>
</feature>
<dbReference type="PROSITE" id="PS51257">
    <property type="entry name" value="PROKAR_LIPOPROTEIN"/>
    <property type="match status" value="1"/>
</dbReference>
<name>A0A7C5MVT6_9GAMM</name>
<keyword evidence="1" id="KW-0732">Signal</keyword>
<proteinExistence type="predicted"/>
<dbReference type="Proteomes" id="UP000886100">
    <property type="component" value="Unassembled WGS sequence"/>
</dbReference>
<sequence length="209" mass="24058">MPTFSRLFFLLFLAILTLAASGCSSTKITDKWRAESVEEPRAKKVLLLSLIKDPVTRAYFEEHFVAEAKEKGIEVIPSHQLAPNATDMDQEEEIRRLVQESGADGVLVAQLKGVEKKRKFVPSRLDWYPDSYHYSGFYDYYYRSYRGIYRPGYIGADDYFKMQFRYFSPRTEKMLWAGNVQTKNPRSIVGTIRQIADEVLDSLKGSGLI</sequence>
<protein>
    <recommendedName>
        <fullName evidence="3">DUF4136 domain-containing protein</fullName>
    </recommendedName>
</protein>
<evidence type="ECO:0000313" key="2">
    <source>
        <dbReference type="EMBL" id="HHH13818.1"/>
    </source>
</evidence>
<feature type="signal peptide" evidence="1">
    <location>
        <begin position="1"/>
        <end position="19"/>
    </location>
</feature>
<reference evidence="2" key="1">
    <citation type="journal article" date="2020" name="mSystems">
        <title>Genome- and Community-Level Interaction Insights into Carbon Utilization and Element Cycling Functions of Hydrothermarchaeota in Hydrothermal Sediment.</title>
        <authorList>
            <person name="Zhou Z."/>
            <person name="Liu Y."/>
            <person name="Xu W."/>
            <person name="Pan J."/>
            <person name="Luo Z.H."/>
            <person name="Li M."/>
        </authorList>
    </citation>
    <scope>NUCLEOTIDE SEQUENCE [LARGE SCALE GENOMIC DNA]</scope>
    <source>
        <strain evidence="2">HyVt-535</strain>
    </source>
</reference>
<comment type="caution">
    <text evidence="2">The sequence shown here is derived from an EMBL/GenBank/DDBJ whole genome shotgun (WGS) entry which is preliminary data.</text>
</comment>
<evidence type="ECO:0008006" key="3">
    <source>
        <dbReference type="Google" id="ProtNLM"/>
    </source>
</evidence>
<gene>
    <name evidence="2" type="ORF">ENJ98_06230</name>
</gene>
<dbReference type="EMBL" id="DROM01000374">
    <property type="protein sequence ID" value="HHH13818.1"/>
    <property type="molecule type" value="Genomic_DNA"/>
</dbReference>
<dbReference type="AlphaFoldDB" id="A0A7C5MVT6"/>
<organism evidence="2">
    <name type="scientific">Thiolapillus brandeum</name>
    <dbReference type="NCBI Taxonomy" id="1076588"/>
    <lineage>
        <taxon>Bacteria</taxon>
        <taxon>Pseudomonadati</taxon>
        <taxon>Pseudomonadota</taxon>
        <taxon>Gammaproteobacteria</taxon>
        <taxon>Chromatiales</taxon>
        <taxon>Sedimenticolaceae</taxon>
        <taxon>Thiolapillus</taxon>
    </lineage>
</organism>
<evidence type="ECO:0000256" key="1">
    <source>
        <dbReference type="SAM" id="SignalP"/>
    </source>
</evidence>